<evidence type="ECO:0000313" key="3">
    <source>
        <dbReference type="Proteomes" id="UP000753908"/>
    </source>
</evidence>
<comment type="caution">
    <text evidence="2">The sequence shown here is derived from an EMBL/GenBank/DDBJ whole genome shotgun (WGS) entry which is preliminary data.</text>
</comment>
<organism evidence="2 3">
    <name type="scientific">Symplocastrum torsivum CPER-KK1</name>
    <dbReference type="NCBI Taxonomy" id="450513"/>
    <lineage>
        <taxon>Bacteria</taxon>
        <taxon>Bacillati</taxon>
        <taxon>Cyanobacteriota</taxon>
        <taxon>Cyanophyceae</taxon>
        <taxon>Oscillatoriophycideae</taxon>
        <taxon>Oscillatoriales</taxon>
        <taxon>Microcoleaceae</taxon>
        <taxon>Symplocastrum</taxon>
    </lineage>
</organism>
<evidence type="ECO:0000256" key="1">
    <source>
        <dbReference type="SAM" id="Phobius"/>
    </source>
</evidence>
<gene>
    <name evidence="2" type="ORF">KME25_05325</name>
</gene>
<feature type="transmembrane region" description="Helical" evidence="1">
    <location>
        <begin position="21"/>
        <end position="40"/>
    </location>
</feature>
<reference evidence="2" key="2">
    <citation type="journal article" date="2022" name="Microbiol. Resour. Announc.">
        <title>Metagenome Sequencing to Explore Phylogenomics of Terrestrial Cyanobacteria.</title>
        <authorList>
            <person name="Ward R.D."/>
            <person name="Stajich J.E."/>
            <person name="Johansen J.R."/>
            <person name="Huntemann M."/>
            <person name="Clum A."/>
            <person name="Foster B."/>
            <person name="Foster B."/>
            <person name="Roux S."/>
            <person name="Palaniappan K."/>
            <person name="Varghese N."/>
            <person name="Mukherjee S."/>
            <person name="Reddy T.B.K."/>
            <person name="Daum C."/>
            <person name="Copeland A."/>
            <person name="Chen I.A."/>
            <person name="Ivanova N.N."/>
            <person name="Kyrpides N.C."/>
            <person name="Shapiro N."/>
            <person name="Eloe-Fadrosh E.A."/>
            <person name="Pietrasiak N."/>
        </authorList>
    </citation>
    <scope>NUCLEOTIDE SEQUENCE</scope>
    <source>
        <strain evidence="2">CPER-KK1</strain>
    </source>
</reference>
<sequence>MNIPFILVSLGVLYLVVQPDFLTPELVFAIIAFAIIFLLVTPEFMK</sequence>
<proteinExistence type="predicted"/>
<evidence type="ECO:0000313" key="2">
    <source>
        <dbReference type="EMBL" id="MBW4543855.1"/>
    </source>
</evidence>
<dbReference type="EMBL" id="JAHHIF010000005">
    <property type="protein sequence ID" value="MBW4543855.1"/>
    <property type="molecule type" value="Genomic_DNA"/>
</dbReference>
<dbReference type="AlphaFoldDB" id="A0A951U8K7"/>
<accession>A0A951U8K7</accession>
<keyword evidence="1" id="KW-1133">Transmembrane helix</keyword>
<dbReference type="Proteomes" id="UP000753908">
    <property type="component" value="Unassembled WGS sequence"/>
</dbReference>
<name>A0A951U8K7_9CYAN</name>
<keyword evidence="1" id="KW-0472">Membrane</keyword>
<protein>
    <submittedName>
        <fullName evidence="2">Uncharacterized protein</fullName>
    </submittedName>
</protein>
<keyword evidence="1" id="KW-0812">Transmembrane</keyword>
<reference evidence="2" key="1">
    <citation type="submission" date="2021-05" db="EMBL/GenBank/DDBJ databases">
        <authorList>
            <person name="Pietrasiak N."/>
            <person name="Ward R."/>
            <person name="Stajich J.E."/>
            <person name="Kurbessoian T."/>
        </authorList>
    </citation>
    <scope>NUCLEOTIDE SEQUENCE</scope>
    <source>
        <strain evidence="2">CPER-KK1</strain>
    </source>
</reference>